<reference evidence="13" key="1">
    <citation type="submission" date="2025-08" db="UniProtKB">
        <authorList>
            <consortium name="RefSeq"/>
        </authorList>
    </citation>
    <scope>IDENTIFICATION</scope>
</reference>
<evidence type="ECO:0000256" key="4">
    <source>
        <dbReference type="ARBA" id="ARBA00022989"/>
    </source>
</evidence>
<feature type="transmembrane region" description="Helical" evidence="10">
    <location>
        <begin position="121"/>
        <end position="143"/>
    </location>
</feature>
<keyword evidence="7 9" id="KW-0675">Receptor</keyword>
<evidence type="ECO:0000256" key="8">
    <source>
        <dbReference type="ARBA" id="ARBA00023224"/>
    </source>
</evidence>
<dbReference type="GO" id="GO:0005886">
    <property type="term" value="C:plasma membrane"/>
    <property type="evidence" value="ECO:0007669"/>
    <property type="project" value="UniProtKB-SubCell"/>
</dbReference>
<feature type="transmembrane region" description="Helical" evidence="10">
    <location>
        <begin position="42"/>
        <end position="60"/>
    </location>
</feature>
<feature type="transmembrane region" description="Helical" evidence="10">
    <location>
        <begin position="184"/>
        <end position="207"/>
    </location>
</feature>
<accession>A0A6J2WJH0</accession>
<dbReference type="AlphaFoldDB" id="A0A6J2WJH0"/>
<dbReference type="Pfam" id="PF00001">
    <property type="entry name" value="7tm_1"/>
    <property type="match status" value="1"/>
</dbReference>
<dbReference type="PRINTS" id="PR01904">
    <property type="entry name" value="GPR40FAMILY"/>
</dbReference>
<dbReference type="PRINTS" id="PR00237">
    <property type="entry name" value="GPCRRHODOPSN"/>
</dbReference>
<keyword evidence="8 9" id="KW-0807">Transducer</keyword>
<dbReference type="RefSeq" id="XP_030644458.1">
    <property type="nucleotide sequence ID" value="XM_030788598.1"/>
</dbReference>
<dbReference type="OrthoDB" id="5961208at2759"/>
<dbReference type="Proteomes" id="UP000504632">
    <property type="component" value="Chromosome 12"/>
</dbReference>
<dbReference type="GO" id="GO:0004930">
    <property type="term" value="F:G protein-coupled receptor activity"/>
    <property type="evidence" value="ECO:0007669"/>
    <property type="project" value="UniProtKB-KW"/>
</dbReference>
<dbReference type="SUPFAM" id="SSF81321">
    <property type="entry name" value="Family A G protein-coupled receptor-like"/>
    <property type="match status" value="1"/>
</dbReference>
<dbReference type="GeneID" id="115824874"/>
<dbReference type="PROSITE" id="PS50262">
    <property type="entry name" value="G_PROTEIN_RECEP_F1_2"/>
    <property type="match status" value="1"/>
</dbReference>
<evidence type="ECO:0000256" key="10">
    <source>
        <dbReference type="SAM" id="Phobius"/>
    </source>
</evidence>
<evidence type="ECO:0000313" key="13">
    <source>
        <dbReference type="RefSeq" id="XP_030644458.1"/>
    </source>
</evidence>
<evidence type="ECO:0000256" key="1">
    <source>
        <dbReference type="ARBA" id="ARBA00004651"/>
    </source>
</evidence>
<comment type="subcellular location">
    <subcellularLocation>
        <location evidence="1">Cell membrane</location>
        <topology evidence="1">Multi-pass membrane protein</topology>
    </subcellularLocation>
</comment>
<proteinExistence type="inferred from homology"/>
<keyword evidence="5 9" id="KW-0297">G-protein coupled receptor</keyword>
<organism evidence="12 13">
    <name type="scientific">Chanos chanos</name>
    <name type="common">Milkfish</name>
    <name type="synonym">Mugil chanos</name>
    <dbReference type="NCBI Taxonomy" id="29144"/>
    <lineage>
        <taxon>Eukaryota</taxon>
        <taxon>Metazoa</taxon>
        <taxon>Chordata</taxon>
        <taxon>Craniata</taxon>
        <taxon>Vertebrata</taxon>
        <taxon>Euteleostomi</taxon>
        <taxon>Actinopterygii</taxon>
        <taxon>Neopterygii</taxon>
        <taxon>Teleostei</taxon>
        <taxon>Ostariophysi</taxon>
        <taxon>Gonorynchiformes</taxon>
        <taxon>Chanidae</taxon>
        <taxon>Chanos</taxon>
    </lineage>
</organism>
<evidence type="ECO:0000256" key="5">
    <source>
        <dbReference type="ARBA" id="ARBA00023040"/>
    </source>
</evidence>
<dbReference type="PANTHER" id="PTHR45822:SF3">
    <property type="entry name" value="FREE FATTY ACID RECEPTOR 3-LIKE-RELATED"/>
    <property type="match status" value="1"/>
</dbReference>
<feature type="transmembrane region" description="Helical" evidence="10">
    <location>
        <begin position="80"/>
        <end position="101"/>
    </location>
</feature>
<dbReference type="CDD" id="cd15170">
    <property type="entry name" value="7tmA_FFAR2_FFAR3"/>
    <property type="match status" value="1"/>
</dbReference>
<keyword evidence="3 9" id="KW-0812">Transmembrane</keyword>
<dbReference type="InParanoid" id="A0A6J2WJH0"/>
<comment type="similarity">
    <text evidence="9">Belongs to the G-protein coupled receptor 1 family.</text>
</comment>
<feature type="transmembrane region" description="Helical" evidence="10">
    <location>
        <begin position="6"/>
        <end position="30"/>
    </location>
</feature>
<evidence type="ECO:0000256" key="2">
    <source>
        <dbReference type="ARBA" id="ARBA00022475"/>
    </source>
</evidence>
<evidence type="ECO:0000256" key="6">
    <source>
        <dbReference type="ARBA" id="ARBA00023136"/>
    </source>
</evidence>
<feature type="domain" description="G-protein coupled receptors family 1 profile" evidence="11">
    <location>
        <begin position="21"/>
        <end position="274"/>
    </location>
</feature>
<name>A0A6J2WJH0_CHACN</name>
<dbReference type="InterPro" id="IPR013312">
    <property type="entry name" value="GPR40-rel_orph"/>
</dbReference>
<evidence type="ECO:0000256" key="3">
    <source>
        <dbReference type="ARBA" id="ARBA00022692"/>
    </source>
</evidence>
<gene>
    <name evidence="13" type="primary">LOC115824874</name>
</gene>
<sequence length="327" mass="37243">MVTSQLYLSAYITTYLIGFPSNALALYTFCRKVHRKPIPIDILLLNLTLSDLMFLAFLPFKMKETVDNMVWLLPDFLCPLSSFMFYSTIYTSTLFLTAISVERYLGVTFPFRYSVGRRSRYSVIASVFLWLFSFLNLSFVYIVPTLPLGSDYADRNNSVVSSRMCYNGFHSEQLKILVNVRLELFVVLFCVPFVICSFCYINFIRILSRLPHISRRRRLRAIGLALGTLLVFAVCFGPYNVSHVVGFIREDNEAWRDLALISSTLNASLDPIIFYFSSTAVQSTLSRCLKAVKEKLLVLRCQKAHCCTLTQTSSAVTGKNTSPPQKI</sequence>
<dbReference type="InterPro" id="IPR017452">
    <property type="entry name" value="GPCR_Rhodpsn_7TM"/>
</dbReference>
<keyword evidence="4 10" id="KW-1133">Transmembrane helix</keyword>
<protein>
    <submittedName>
        <fullName evidence="13">Free fatty acid receptor 2-like</fullName>
    </submittedName>
</protein>
<dbReference type="GO" id="GO:0071398">
    <property type="term" value="P:cellular response to fatty acid"/>
    <property type="evidence" value="ECO:0007669"/>
    <property type="project" value="TreeGrafter"/>
</dbReference>
<keyword evidence="2" id="KW-1003">Cell membrane</keyword>
<keyword evidence="6 10" id="KW-0472">Membrane</keyword>
<evidence type="ECO:0000256" key="9">
    <source>
        <dbReference type="RuleBase" id="RU000688"/>
    </source>
</evidence>
<dbReference type="PROSITE" id="PS00237">
    <property type="entry name" value="G_PROTEIN_RECEP_F1_1"/>
    <property type="match status" value="1"/>
</dbReference>
<dbReference type="InterPro" id="IPR000276">
    <property type="entry name" value="GPCR_Rhodpsn"/>
</dbReference>
<dbReference type="PANTHER" id="PTHR45822">
    <property type="entry name" value="FREE FATTY ACID RECEPTOR 2-RELATED"/>
    <property type="match status" value="1"/>
</dbReference>
<evidence type="ECO:0000313" key="12">
    <source>
        <dbReference type="Proteomes" id="UP000504632"/>
    </source>
</evidence>
<feature type="transmembrane region" description="Helical" evidence="10">
    <location>
        <begin position="219"/>
        <end position="239"/>
    </location>
</feature>
<keyword evidence="12" id="KW-1185">Reference proteome</keyword>
<evidence type="ECO:0000256" key="7">
    <source>
        <dbReference type="ARBA" id="ARBA00023170"/>
    </source>
</evidence>
<evidence type="ECO:0000259" key="11">
    <source>
        <dbReference type="PROSITE" id="PS50262"/>
    </source>
</evidence>
<dbReference type="Gene3D" id="1.20.1070.10">
    <property type="entry name" value="Rhodopsin 7-helix transmembrane proteins"/>
    <property type="match status" value="1"/>
</dbReference>